<dbReference type="PANTHER" id="PTHR43584">
    <property type="entry name" value="NUCLEOTIDYL TRANSFERASE"/>
    <property type="match status" value="1"/>
</dbReference>
<dbReference type="Proteomes" id="UP000755551">
    <property type="component" value="Unassembled WGS sequence"/>
</dbReference>
<evidence type="ECO:0000256" key="1">
    <source>
        <dbReference type="ARBA" id="ARBA00022679"/>
    </source>
</evidence>
<accession>A0ABS6M9T7</accession>
<proteinExistence type="predicted"/>
<organism evidence="3 4">
    <name type="scientific">Marinobacterium weihaiense</name>
    <dbReference type="NCBI Taxonomy" id="2851016"/>
    <lineage>
        <taxon>Bacteria</taxon>
        <taxon>Pseudomonadati</taxon>
        <taxon>Pseudomonadota</taxon>
        <taxon>Gammaproteobacteria</taxon>
        <taxon>Oceanospirillales</taxon>
        <taxon>Oceanospirillaceae</taxon>
        <taxon>Marinobacterium</taxon>
    </lineage>
</organism>
<keyword evidence="1" id="KW-0808">Transferase</keyword>
<dbReference type="RefSeq" id="WP_217334474.1">
    <property type="nucleotide sequence ID" value="NZ_JAHQZT010000007.1"/>
</dbReference>
<evidence type="ECO:0000313" key="3">
    <source>
        <dbReference type="EMBL" id="MBV0933046.1"/>
    </source>
</evidence>
<dbReference type="NCBIfam" id="NF045761">
    <property type="entry name" value="NAMPUrTaseMurU"/>
    <property type="match status" value="1"/>
</dbReference>
<reference evidence="3 4" key="1">
    <citation type="submission" date="2021-06" db="EMBL/GenBank/DDBJ databases">
        <title>Bacterium isolated from marine sediment.</title>
        <authorList>
            <person name="Zhu K.-L."/>
            <person name="Du Z.-J."/>
            <person name="Liang Q.-Y."/>
        </authorList>
    </citation>
    <scope>NUCLEOTIDE SEQUENCE [LARGE SCALE GENOMIC DNA]</scope>
    <source>
        <strain evidence="3 4">A346</strain>
    </source>
</reference>
<gene>
    <name evidence="3" type="ORF">KTN04_06825</name>
</gene>
<comment type="caution">
    <text evidence="3">The sequence shown here is derived from an EMBL/GenBank/DDBJ whole genome shotgun (WGS) entry which is preliminary data.</text>
</comment>
<dbReference type="InterPro" id="IPR005835">
    <property type="entry name" value="NTP_transferase_dom"/>
</dbReference>
<keyword evidence="4" id="KW-1185">Reference proteome</keyword>
<dbReference type="Pfam" id="PF00483">
    <property type="entry name" value="NTP_transferase"/>
    <property type="match status" value="1"/>
</dbReference>
<evidence type="ECO:0000259" key="2">
    <source>
        <dbReference type="Pfam" id="PF00483"/>
    </source>
</evidence>
<feature type="domain" description="Nucleotidyl transferase" evidence="2">
    <location>
        <begin position="2"/>
        <end position="123"/>
    </location>
</feature>
<dbReference type="CDD" id="cd06422">
    <property type="entry name" value="NTP_transferase_like_1"/>
    <property type="match status" value="1"/>
</dbReference>
<evidence type="ECO:0000313" key="4">
    <source>
        <dbReference type="Proteomes" id="UP000755551"/>
    </source>
</evidence>
<sequence length="232" mass="24861">MKAMILAAGLGTRMRPLTLHTPKPLLKVAGKCLIEYHIERLVAAGINDIVINHAWLGEQIEAALGDGRRYGARIVYSPESEPLETGGGIRQALPLLCSEGEPAFMVLNGDLFSTHPLAPLSHLAPPPGGAHLVLTDNPEWHPEGDFALEVDGRVTSSGGDWLTFSGISVLTPGLFADRDEGAFALAPLLREAMAAGRVCGERLQGYWQDVGTPERLQALDRALRNGTIMEAS</sequence>
<dbReference type="InterPro" id="IPR054790">
    <property type="entry name" value="MurU"/>
</dbReference>
<dbReference type="EMBL" id="JAHQZT010000007">
    <property type="protein sequence ID" value="MBV0933046.1"/>
    <property type="molecule type" value="Genomic_DNA"/>
</dbReference>
<dbReference type="PANTHER" id="PTHR43584:SF8">
    <property type="entry name" value="N-ACETYLMURAMATE ALPHA-1-PHOSPHATE URIDYLYLTRANSFERASE"/>
    <property type="match status" value="1"/>
</dbReference>
<protein>
    <submittedName>
        <fullName evidence="3">Nucleotidyltransferase family protein</fullName>
    </submittedName>
</protein>
<dbReference type="InterPro" id="IPR050065">
    <property type="entry name" value="GlmU-like"/>
</dbReference>
<name>A0ABS6M9T7_9GAMM</name>